<dbReference type="Proteomes" id="UP000010384">
    <property type="component" value="Plasmid pCHRO.01"/>
</dbReference>
<keyword evidence="1" id="KW-0614">Plasmid</keyword>
<keyword evidence="2" id="KW-1185">Reference proteome</keyword>
<dbReference type="OrthoDB" id="488132at2"/>
<reference evidence="1 2" key="1">
    <citation type="submission" date="2012-06" db="EMBL/GenBank/DDBJ databases">
        <title>Finished plasmid 1 of genome of Chroococcidiopsis thermalis PCC 7203.</title>
        <authorList>
            <consortium name="US DOE Joint Genome Institute"/>
            <person name="Gugger M."/>
            <person name="Coursin T."/>
            <person name="Rippka R."/>
            <person name="Tandeau De Marsac N."/>
            <person name="Huntemann M."/>
            <person name="Wei C.-L."/>
            <person name="Han J."/>
            <person name="Detter J.C."/>
            <person name="Han C."/>
            <person name="Tapia R."/>
            <person name="Davenport K."/>
            <person name="Daligault H."/>
            <person name="Erkkila T."/>
            <person name="Gu W."/>
            <person name="Munk A.C.C."/>
            <person name="Teshima H."/>
            <person name="Xu Y."/>
            <person name="Chain P."/>
            <person name="Chen A."/>
            <person name="Krypides N."/>
            <person name="Mavromatis K."/>
            <person name="Markowitz V."/>
            <person name="Szeto E."/>
            <person name="Ivanova N."/>
            <person name="Mikhailova N."/>
            <person name="Ovchinnikova G."/>
            <person name="Pagani I."/>
            <person name="Pati A."/>
            <person name="Goodwin L."/>
            <person name="Peters L."/>
            <person name="Pitluck S."/>
            <person name="Woyke T."/>
            <person name="Kerfeld C."/>
        </authorList>
    </citation>
    <scope>NUCLEOTIDE SEQUENCE [LARGE SCALE GENOMIC DNA]</scope>
    <source>
        <strain evidence="1 2">PCC 7203</strain>
        <plasmid evidence="1 2">pCHRO.01</plasmid>
    </source>
</reference>
<protein>
    <submittedName>
        <fullName evidence="1">Uncharacterized protein</fullName>
    </submittedName>
</protein>
<proteinExistence type="predicted"/>
<organism evidence="1 2">
    <name type="scientific">Chroococcidiopsis thermalis (strain PCC 7203)</name>
    <dbReference type="NCBI Taxonomy" id="251229"/>
    <lineage>
        <taxon>Bacteria</taxon>
        <taxon>Bacillati</taxon>
        <taxon>Cyanobacteriota</taxon>
        <taxon>Cyanophyceae</taxon>
        <taxon>Chroococcidiopsidales</taxon>
        <taxon>Chroococcidiopsidaceae</taxon>
        <taxon>Chroococcidiopsis</taxon>
    </lineage>
</organism>
<sequence>MPKYVCSLDSNNAWHLPPEEVVQQTFSTEEEAKQWFYQNCPNRNLEFSGFHLTIHLPTNFVSCNGHGIGQIIEYSNNQ</sequence>
<accession>K9U7R0</accession>
<geneLocation type="plasmid" evidence="1 2">
    <name>pCHRO.01</name>
</geneLocation>
<evidence type="ECO:0000313" key="1">
    <source>
        <dbReference type="EMBL" id="AFY91142.1"/>
    </source>
</evidence>
<gene>
    <name evidence="1" type="ORF">Chro_5803</name>
</gene>
<dbReference type="RefSeq" id="WP_015163079.1">
    <property type="nucleotide sequence ID" value="NC_019699.1"/>
</dbReference>
<dbReference type="AlphaFoldDB" id="K9U7R0"/>
<name>K9U7R0_CHRTP</name>
<evidence type="ECO:0000313" key="2">
    <source>
        <dbReference type="Proteomes" id="UP000010384"/>
    </source>
</evidence>
<dbReference type="EMBL" id="CP003598">
    <property type="protein sequence ID" value="AFY91142.1"/>
    <property type="molecule type" value="Genomic_DNA"/>
</dbReference>
<dbReference type="InParanoid" id="K9U7R0"/>
<dbReference type="KEGG" id="cthe:Chro_5803"/>
<dbReference type="HOGENOM" id="CLU_2615609_0_0_3"/>